<organism evidence="1 2">
    <name type="scientific">Treponema bryantii</name>
    <dbReference type="NCBI Taxonomy" id="163"/>
    <lineage>
        <taxon>Bacteria</taxon>
        <taxon>Pseudomonadati</taxon>
        <taxon>Spirochaetota</taxon>
        <taxon>Spirochaetia</taxon>
        <taxon>Spirochaetales</taxon>
        <taxon>Treponemataceae</taxon>
        <taxon>Treponema</taxon>
    </lineage>
</organism>
<dbReference type="EMBL" id="FOFU01000001">
    <property type="protein sequence ID" value="SEP78869.1"/>
    <property type="molecule type" value="Genomic_DNA"/>
</dbReference>
<name>A0A1H9AQD4_9SPIR</name>
<evidence type="ECO:0000313" key="2">
    <source>
        <dbReference type="Proteomes" id="UP000182360"/>
    </source>
</evidence>
<evidence type="ECO:0000313" key="1">
    <source>
        <dbReference type="EMBL" id="SEP78869.1"/>
    </source>
</evidence>
<proteinExistence type="predicted"/>
<protein>
    <submittedName>
        <fullName evidence="1">Uncharacterized protein</fullName>
    </submittedName>
</protein>
<dbReference type="Proteomes" id="UP000182360">
    <property type="component" value="Unassembled WGS sequence"/>
</dbReference>
<dbReference type="RefSeq" id="WP_074640430.1">
    <property type="nucleotide sequence ID" value="NZ_FOFU01000001.1"/>
</dbReference>
<accession>A0A1H9AQD4</accession>
<reference evidence="1 2" key="1">
    <citation type="submission" date="2016-10" db="EMBL/GenBank/DDBJ databases">
        <authorList>
            <person name="de Groot N.N."/>
        </authorList>
    </citation>
    <scope>NUCLEOTIDE SEQUENCE [LARGE SCALE GENOMIC DNA]</scope>
    <source>
        <strain evidence="1 2">B25</strain>
    </source>
</reference>
<dbReference type="AlphaFoldDB" id="A0A1H9AQD4"/>
<keyword evidence="2" id="KW-1185">Reference proteome</keyword>
<gene>
    <name evidence="1" type="ORF">SAMN04487977_101425</name>
</gene>
<sequence length="212" mass="24333">MIELNNIRFISTVPDPHLAQPIRTGNLNGYPFIMNTGKCYFYEDNTTGKCEQAELVQYTANAFCTRSEESILRCCMSWGYTGCMFIVERKANGSLIAYHLTLPGGETSKKNKIAMSYYIYTEIINHQSSFWGITPTLLFNPNKLPEKMWAGKDENNKFRTVMAISDNLKNMVVVKAVYANTYPNIIFEVNEIINVGNNRLDNWDLFRYLQQG</sequence>